<evidence type="ECO:0000259" key="2">
    <source>
        <dbReference type="Pfam" id="PF00149"/>
    </source>
</evidence>
<keyword evidence="1" id="KW-1133">Transmembrane helix</keyword>
<name>A0A1T2KTM9_9GAMM</name>
<dbReference type="SUPFAM" id="SSF56300">
    <property type="entry name" value="Metallo-dependent phosphatases"/>
    <property type="match status" value="1"/>
</dbReference>
<dbReference type="PANTHER" id="PTHR31302:SF0">
    <property type="entry name" value="TRANSMEMBRANE PROTEIN WITH METALLOPHOSPHOESTERASE DOMAIN"/>
    <property type="match status" value="1"/>
</dbReference>
<dbReference type="InterPro" id="IPR029052">
    <property type="entry name" value="Metallo-depent_PP-like"/>
</dbReference>
<dbReference type="GO" id="GO:0016787">
    <property type="term" value="F:hydrolase activity"/>
    <property type="evidence" value="ECO:0007669"/>
    <property type="project" value="InterPro"/>
</dbReference>
<dbReference type="CDD" id="cd07385">
    <property type="entry name" value="MPP_YkuE_C"/>
    <property type="match status" value="1"/>
</dbReference>
<gene>
    <name evidence="3" type="ORF">BOW51_08380</name>
</gene>
<proteinExistence type="predicted"/>
<dbReference type="Pfam" id="PF00149">
    <property type="entry name" value="Metallophos"/>
    <property type="match status" value="1"/>
</dbReference>
<feature type="domain" description="Calcineurin-like phosphoesterase" evidence="2">
    <location>
        <begin position="167"/>
        <end position="328"/>
    </location>
</feature>
<feature type="transmembrane region" description="Helical" evidence="1">
    <location>
        <begin position="20"/>
        <end position="42"/>
    </location>
</feature>
<dbReference type="AlphaFoldDB" id="A0A1T2KTM9"/>
<accession>A0A1T2KTM9</accession>
<dbReference type="PANTHER" id="PTHR31302">
    <property type="entry name" value="TRANSMEMBRANE PROTEIN WITH METALLOPHOSPHOESTERASE DOMAIN-RELATED"/>
    <property type="match status" value="1"/>
</dbReference>
<dbReference type="Proteomes" id="UP000190896">
    <property type="component" value="Unassembled WGS sequence"/>
</dbReference>
<keyword evidence="1" id="KW-0472">Membrane</keyword>
<dbReference type="InterPro" id="IPR004843">
    <property type="entry name" value="Calcineurin-like_PHP"/>
</dbReference>
<feature type="transmembrane region" description="Helical" evidence="1">
    <location>
        <begin position="120"/>
        <end position="139"/>
    </location>
</feature>
<reference evidence="3 4" key="1">
    <citation type="submission" date="2016-11" db="EMBL/GenBank/DDBJ databases">
        <title>Mixed transmission modes and dynamic genome evolution in an obligate animal-bacterial symbiosis.</title>
        <authorList>
            <person name="Russell S.L."/>
            <person name="Corbett-Detig R.B."/>
            <person name="Cavanaugh C.M."/>
        </authorList>
    </citation>
    <scope>NUCLEOTIDE SEQUENCE [LARGE SCALE GENOMIC DNA]</scope>
    <source>
        <strain evidence="3">Se-Cadez</strain>
    </source>
</reference>
<keyword evidence="1" id="KW-0812">Transmembrane</keyword>
<evidence type="ECO:0000256" key="1">
    <source>
        <dbReference type="SAM" id="Phobius"/>
    </source>
</evidence>
<protein>
    <submittedName>
        <fullName evidence="3">Metallophosphoesterase</fullName>
    </submittedName>
</protein>
<feature type="transmembrane region" description="Helical" evidence="1">
    <location>
        <begin position="79"/>
        <end position="108"/>
    </location>
</feature>
<dbReference type="EMBL" id="MPRJ01000050">
    <property type="protein sequence ID" value="OOZ36209.1"/>
    <property type="molecule type" value="Genomic_DNA"/>
</dbReference>
<dbReference type="Gene3D" id="3.60.21.10">
    <property type="match status" value="1"/>
</dbReference>
<organism evidence="3 4">
    <name type="scientific">Solemya velesiana gill symbiont</name>
    <dbReference type="NCBI Taxonomy" id="1918948"/>
    <lineage>
        <taxon>Bacteria</taxon>
        <taxon>Pseudomonadati</taxon>
        <taxon>Pseudomonadota</taxon>
        <taxon>Gammaproteobacteria</taxon>
        <taxon>sulfur-oxidizing symbionts</taxon>
    </lineage>
</organism>
<keyword evidence="4" id="KW-1185">Reference proteome</keyword>
<dbReference type="InterPro" id="IPR051158">
    <property type="entry name" value="Metallophosphoesterase_sf"/>
</dbReference>
<evidence type="ECO:0000313" key="4">
    <source>
        <dbReference type="Proteomes" id="UP000190896"/>
    </source>
</evidence>
<evidence type="ECO:0000313" key="3">
    <source>
        <dbReference type="EMBL" id="OOZ36209.1"/>
    </source>
</evidence>
<sequence length="408" mass="44941">MAFIYCAGLEYRGGLKGEKVFGVILMSVFTLLHLYVFWRACSVPRPEQRSHRKALVVVGVVLWIVFVLAHYLGHYSSGIIASTFELVGMIWLGVLFLNFVSLLAADLLTGFGFFLTRHLSLLRGAALAIAMALSVVALVQGLRPPAVQHHEVILAGLPSELDGTVLVALSDLHLGVLLNRDWLEARLAQVQAQQPDLVVLLGDIFEGHGKVDGGLLEMLGRLSAPLGLWAIRGNHEFYGSHDNYADMIKETGFRDLRNRWTEIRPGLVLAGIENPTYSRVADRTADALGKALVNRPNGATILLSHEPRHPEKAAEAGVNLMLAGHTHGGQIWPFDYLTYQVFPLIEGRHGIGEMTLVISRGTGTWGPRMRLWHRGEILRITLRSGGSDSLECPGWKPVSSGLFRCWTL</sequence>
<comment type="caution">
    <text evidence="3">The sequence shown here is derived from an EMBL/GenBank/DDBJ whole genome shotgun (WGS) entry which is preliminary data.</text>
</comment>
<feature type="transmembrane region" description="Helical" evidence="1">
    <location>
        <begin position="54"/>
        <end position="73"/>
    </location>
</feature>
<dbReference type="RefSeq" id="WP_245832067.1">
    <property type="nucleotide sequence ID" value="NZ_MPRJ01000050.1"/>
</dbReference>